<evidence type="ECO:0000256" key="2">
    <source>
        <dbReference type="ARBA" id="ARBA00022475"/>
    </source>
</evidence>
<feature type="transmembrane region" description="Helical" evidence="9">
    <location>
        <begin position="306"/>
        <end position="324"/>
    </location>
</feature>
<dbReference type="InterPro" id="IPR036514">
    <property type="entry name" value="SGNH_hydro_sf"/>
</dbReference>
<evidence type="ECO:0000256" key="1">
    <source>
        <dbReference type="ARBA" id="ARBA00004651"/>
    </source>
</evidence>
<keyword evidence="2" id="KW-1003">Cell membrane</keyword>
<feature type="transmembrane region" description="Helical" evidence="9">
    <location>
        <begin position="380"/>
        <end position="403"/>
    </location>
</feature>
<reference evidence="12" key="1">
    <citation type="submission" date="2017-04" db="EMBL/GenBank/DDBJ databases">
        <authorList>
            <person name="Varghese N."/>
            <person name="Submissions S."/>
        </authorList>
    </citation>
    <scope>NUCLEOTIDE SEQUENCE [LARGE SCALE GENOMIC DNA]</scope>
    <source>
        <strain evidence="12">DSM 9293</strain>
    </source>
</reference>
<protein>
    <submittedName>
        <fullName evidence="11">Peptidoglycan-N-acetylmuramate O-acetyltransferase</fullName>
    </submittedName>
</protein>
<evidence type="ECO:0000256" key="7">
    <source>
        <dbReference type="ARBA" id="ARBA00023315"/>
    </source>
</evidence>
<keyword evidence="12" id="KW-1185">Reference proteome</keyword>
<proteinExistence type="predicted"/>
<dbReference type="GO" id="GO:0005886">
    <property type="term" value="C:plasma membrane"/>
    <property type="evidence" value="ECO:0007669"/>
    <property type="project" value="UniProtKB-SubCell"/>
</dbReference>
<dbReference type="CDD" id="cd01840">
    <property type="entry name" value="SGNH_hydrolase_yrhL_like"/>
    <property type="match status" value="1"/>
</dbReference>
<evidence type="ECO:0000259" key="10">
    <source>
        <dbReference type="Pfam" id="PF01757"/>
    </source>
</evidence>
<feature type="transmembrane region" description="Helical" evidence="9">
    <location>
        <begin position="236"/>
        <end position="256"/>
    </location>
</feature>
<evidence type="ECO:0000256" key="8">
    <source>
        <dbReference type="SAM" id="MobiDB-lite"/>
    </source>
</evidence>
<feature type="transmembrane region" description="Helical" evidence="9">
    <location>
        <begin position="330"/>
        <end position="351"/>
    </location>
</feature>
<dbReference type="GO" id="GO:0016747">
    <property type="term" value="F:acyltransferase activity, transferring groups other than amino-acyl groups"/>
    <property type="evidence" value="ECO:0007669"/>
    <property type="project" value="InterPro"/>
</dbReference>
<feature type="compositionally biased region" description="Low complexity" evidence="8">
    <location>
        <begin position="448"/>
        <end position="475"/>
    </location>
</feature>
<organism evidence="11 12">
    <name type="scientific">Sulfobacillus thermosulfidooxidans (strain DSM 9293 / VKM B-1269 / AT-1)</name>
    <dbReference type="NCBI Taxonomy" id="929705"/>
    <lineage>
        <taxon>Bacteria</taxon>
        <taxon>Bacillati</taxon>
        <taxon>Bacillota</taxon>
        <taxon>Clostridia</taxon>
        <taxon>Eubacteriales</taxon>
        <taxon>Clostridiales Family XVII. Incertae Sedis</taxon>
        <taxon>Sulfobacillus</taxon>
    </lineage>
</organism>
<evidence type="ECO:0000256" key="4">
    <source>
        <dbReference type="ARBA" id="ARBA00022692"/>
    </source>
</evidence>
<feature type="domain" description="Acyltransferase 3" evidence="10">
    <location>
        <begin position="13"/>
        <end position="347"/>
    </location>
</feature>
<name>A0A1W1WCM7_SULTA</name>
<feature type="transmembrane region" description="Helical" evidence="9">
    <location>
        <begin position="262"/>
        <end position="286"/>
    </location>
</feature>
<dbReference type="EMBL" id="FWWY01000001">
    <property type="protein sequence ID" value="SMC04054.1"/>
    <property type="molecule type" value="Genomic_DNA"/>
</dbReference>
<dbReference type="Gene3D" id="3.40.50.1110">
    <property type="entry name" value="SGNH hydrolase"/>
    <property type="match status" value="1"/>
</dbReference>
<comment type="subcellular location">
    <subcellularLocation>
        <location evidence="1">Cell membrane</location>
        <topology evidence="1">Multi-pass membrane protein</topology>
    </subcellularLocation>
</comment>
<gene>
    <name evidence="11" type="ORF">SAMN00768000_1437</name>
</gene>
<evidence type="ECO:0000256" key="3">
    <source>
        <dbReference type="ARBA" id="ARBA00022679"/>
    </source>
</evidence>
<feature type="transmembrane region" description="Helical" evidence="9">
    <location>
        <begin position="207"/>
        <end position="224"/>
    </location>
</feature>
<dbReference type="STRING" id="28034.BFX07_13805"/>
<evidence type="ECO:0000313" key="12">
    <source>
        <dbReference type="Proteomes" id="UP000192660"/>
    </source>
</evidence>
<feature type="transmembrane region" description="Helical" evidence="9">
    <location>
        <begin position="37"/>
        <end position="60"/>
    </location>
</feature>
<dbReference type="OrthoDB" id="9798935at2"/>
<dbReference type="PANTHER" id="PTHR23028">
    <property type="entry name" value="ACETYLTRANSFERASE"/>
    <property type="match status" value="1"/>
</dbReference>
<keyword evidence="4 9" id="KW-0812">Transmembrane</keyword>
<accession>A0A1W1WCM7</accession>
<dbReference type="SUPFAM" id="SSF52266">
    <property type="entry name" value="SGNH hydrolase"/>
    <property type="match status" value="1"/>
</dbReference>
<keyword evidence="7" id="KW-0012">Acyltransferase</keyword>
<evidence type="ECO:0000313" key="11">
    <source>
        <dbReference type="EMBL" id="SMC04054.1"/>
    </source>
</evidence>
<evidence type="ECO:0000256" key="9">
    <source>
        <dbReference type="SAM" id="Phobius"/>
    </source>
</evidence>
<feature type="transmembrane region" description="Helical" evidence="9">
    <location>
        <begin position="174"/>
        <end position="195"/>
    </location>
</feature>
<keyword evidence="5 9" id="KW-1133">Transmembrane helix</keyword>
<dbReference type="InterPro" id="IPR002656">
    <property type="entry name" value="Acyl_transf_3_dom"/>
</dbReference>
<evidence type="ECO:0000256" key="6">
    <source>
        <dbReference type="ARBA" id="ARBA00023136"/>
    </source>
</evidence>
<dbReference type="RefSeq" id="WP_084661166.1">
    <property type="nucleotide sequence ID" value="NZ_FWWY01000001.1"/>
</dbReference>
<feature type="transmembrane region" description="Helical" evidence="9">
    <location>
        <begin position="151"/>
        <end position="167"/>
    </location>
</feature>
<dbReference type="InterPro" id="IPR050879">
    <property type="entry name" value="Acyltransferase_3"/>
</dbReference>
<dbReference type="Proteomes" id="UP000192660">
    <property type="component" value="Unassembled WGS sequence"/>
</dbReference>
<keyword evidence="3 11" id="KW-0808">Transferase</keyword>
<feature type="region of interest" description="Disordered" evidence="8">
    <location>
        <begin position="448"/>
        <end position="476"/>
    </location>
</feature>
<dbReference type="AlphaFoldDB" id="A0A1W1WCM7"/>
<feature type="transmembrane region" description="Helical" evidence="9">
    <location>
        <begin position="12"/>
        <end position="31"/>
    </location>
</feature>
<keyword evidence="6 9" id="KW-0472">Membrane</keyword>
<feature type="transmembrane region" description="Helical" evidence="9">
    <location>
        <begin position="81"/>
        <end position="99"/>
    </location>
</feature>
<evidence type="ECO:0000256" key="5">
    <source>
        <dbReference type="ARBA" id="ARBA00022989"/>
    </source>
</evidence>
<dbReference type="Pfam" id="PF01757">
    <property type="entry name" value="Acyl_transf_3"/>
    <property type="match status" value="1"/>
</dbReference>
<dbReference type="PANTHER" id="PTHR23028:SF53">
    <property type="entry name" value="ACYL_TRANSF_3 DOMAIN-CONTAINING PROTEIN"/>
    <property type="match status" value="1"/>
</dbReference>
<sequence length="644" mass="71717">MPKPIEGQARYMPGLDGLRALAVLAVIFYHLEWPFAPGGLLGVNVFFVLSGYLITDLLLAHYEKTGNLNLRHFWVRRARRLLPALWALLLIVMSWVIVFNPHQVIAIRQDVLAAFFYVSNWWYIYHHVSYFAQFGPPSPLTHLWSLAVEEQFYLLWPLVLLGLLRFVKTRYSRLILVVMLALISSGLMAILYHPGANPNRVYYGTDTRAFALLIGAALALLWPSRHLPTLSLKQRYLIDLLGLLGLLVFVAMVLFTNEYQPFLYQGGMLFLAVMTAFLVAALAAPWSYLTRIVGSRPLRWLGVRSYGIYLWHYPVIVFTTPLATMGTPNILRGFLQILASIGIAALSWHFLEQPIRQGRWDKNFQQIIHLSQWKRLSYKVWATAILVLGLVVLDTSAMSGLLYKTSVQAADPVTTTQIVPSSSGLTLGNSSPSWASLSKNLIKSSSSLNMPSSSGSPSATKTPSSSALPSSSPTSQDTITAIGDSIMIDATPYLRQLLPGIVISAQIGRQFIQAPAVIAQLRQDGLLGHYVIVELGTNGPFTLQQLDALIASLGHRQIIFVNTRVPRPWQNIVNSTLAQGAQQFPGHVHIVNWYQASAGKSSYFYPDGVHLNPQGAAYYASLIAHTVKMLEERHSNLFPLHRSH</sequence>
<dbReference type="GO" id="GO:0009103">
    <property type="term" value="P:lipopolysaccharide biosynthetic process"/>
    <property type="evidence" value="ECO:0007669"/>
    <property type="project" value="TreeGrafter"/>
</dbReference>